<dbReference type="SMART" id="SM00342">
    <property type="entry name" value="HTH_ARAC"/>
    <property type="match status" value="1"/>
</dbReference>
<dbReference type="PANTHER" id="PTHR43280:SF32">
    <property type="entry name" value="TRANSCRIPTIONAL REGULATORY PROTEIN"/>
    <property type="match status" value="1"/>
</dbReference>
<keyword evidence="6" id="KW-1185">Reference proteome</keyword>
<evidence type="ECO:0000256" key="2">
    <source>
        <dbReference type="ARBA" id="ARBA00023125"/>
    </source>
</evidence>
<dbReference type="PRINTS" id="PR00032">
    <property type="entry name" value="HTHARAC"/>
</dbReference>
<evidence type="ECO:0000256" key="3">
    <source>
        <dbReference type="ARBA" id="ARBA00023163"/>
    </source>
</evidence>
<dbReference type="InterPro" id="IPR020449">
    <property type="entry name" value="Tscrpt_reg_AraC-type_HTH"/>
</dbReference>
<dbReference type="PROSITE" id="PS01124">
    <property type="entry name" value="HTH_ARAC_FAMILY_2"/>
    <property type="match status" value="1"/>
</dbReference>
<organism evidence="5 6">
    <name type="scientific">Chryseobacterium endophyticum</name>
    <dbReference type="NCBI Taxonomy" id="1854762"/>
    <lineage>
        <taxon>Bacteria</taxon>
        <taxon>Pseudomonadati</taxon>
        <taxon>Bacteroidota</taxon>
        <taxon>Flavobacteriia</taxon>
        <taxon>Flavobacteriales</taxon>
        <taxon>Weeksellaceae</taxon>
        <taxon>Chryseobacterium group</taxon>
        <taxon>Chryseobacterium</taxon>
    </lineage>
</organism>
<dbReference type="SUPFAM" id="SSF46689">
    <property type="entry name" value="Homeodomain-like"/>
    <property type="match status" value="1"/>
</dbReference>
<evidence type="ECO:0000313" key="5">
    <source>
        <dbReference type="EMBL" id="XAO76488.1"/>
    </source>
</evidence>
<proteinExistence type="predicted"/>
<evidence type="ECO:0000313" key="6">
    <source>
        <dbReference type="Proteomes" id="UP001463665"/>
    </source>
</evidence>
<dbReference type="InterPro" id="IPR018060">
    <property type="entry name" value="HTH_AraC"/>
</dbReference>
<evidence type="ECO:0000259" key="4">
    <source>
        <dbReference type="PROSITE" id="PS01124"/>
    </source>
</evidence>
<dbReference type="InterPro" id="IPR009057">
    <property type="entry name" value="Homeodomain-like_sf"/>
</dbReference>
<gene>
    <name evidence="5" type="ORF">AAFP95_12510</name>
</gene>
<reference evidence="5 6" key="1">
    <citation type="submission" date="2024-04" db="EMBL/GenBank/DDBJ databases">
        <title>Genome sequencing and assembly of rice foliar adapted Chryseobacterium endophyticum OsEnb-ALM-A6.</title>
        <authorList>
            <person name="Kumar S."/>
            <person name="Javed M."/>
            <person name="Chouhan V."/>
            <person name="Charishma K."/>
            <person name="Patel A."/>
            <person name="Kumar M."/>
            <person name="Sahu K.P."/>
            <person name="Kumar A."/>
        </authorList>
    </citation>
    <scope>NUCLEOTIDE SEQUENCE [LARGE SCALE GENOMIC DNA]</scope>
    <source>
        <strain evidence="5 6">OsEnb-ALM-A6</strain>
    </source>
</reference>
<evidence type="ECO:0000256" key="1">
    <source>
        <dbReference type="ARBA" id="ARBA00023015"/>
    </source>
</evidence>
<feature type="domain" description="HTH araC/xylS-type" evidence="4">
    <location>
        <begin position="1"/>
        <end position="63"/>
    </location>
</feature>
<dbReference type="Pfam" id="PF12833">
    <property type="entry name" value="HTH_18"/>
    <property type="match status" value="1"/>
</dbReference>
<dbReference type="PANTHER" id="PTHR43280">
    <property type="entry name" value="ARAC-FAMILY TRANSCRIPTIONAL REGULATOR"/>
    <property type="match status" value="1"/>
</dbReference>
<keyword evidence="2" id="KW-0238">DNA-binding</keyword>
<dbReference type="GO" id="GO:0043565">
    <property type="term" value="F:sequence-specific DNA binding"/>
    <property type="evidence" value="ECO:0007669"/>
    <property type="project" value="InterPro"/>
</dbReference>
<keyword evidence="3" id="KW-0804">Transcription</keyword>
<dbReference type="EMBL" id="CP154834">
    <property type="protein sequence ID" value="XAO76488.1"/>
    <property type="molecule type" value="Genomic_DNA"/>
</dbReference>
<dbReference type="AlphaFoldDB" id="A0AAU6WW35"/>
<sequence>MQAPATCRQYIRSKLIEKAREKLIGTDLMVAEIAYEPGFEHPQSFSKMFRLRTGLSPLEFRGSFE</sequence>
<protein>
    <submittedName>
        <fullName evidence="5">Helix-turn-helix domain-containing protein</fullName>
    </submittedName>
</protein>
<dbReference type="Proteomes" id="UP001463665">
    <property type="component" value="Chromosome"/>
</dbReference>
<dbReference type="RefSeq" id="WP_345767823.1">
    <property type="nucleotide sequence ID" value="NZ_CP154834.1"/>
</dbReference>
<name>A0AAU6WW35_9FLAO</name>
<accession>A0AAU6WW35</accession>
<dbReference type="GO" id="GO:0003700">
    <property type="term" value="F:DNA-binding transcription factor activity"/>
    <property type="evidence" value="ECO:0007669"/>
    <property type="project" value="InterPro"/>
</dbReference>
<keyword evidence="1" id="KW-0805">Transcription regulation</keyword>
<dbReference type="Gene3D" id="1.10.10.60">
    <property type="entry name" value="Homeodomain-like"/>
    <property type="match status" value="1"/>
</dbReference>